<sequence length="80" mass="8954">MGGGVWLLLNSYALIPENKKKAKKLKQKSKIPITKQNNLKSATKPLNVLIAFTRPLITEFADNLNLKHPLLPTISPYPTM</sequence>
<accession>A0A096ACX9</accession>
<proteinExistence type="predicted"/>
<evidence type="ECO:0000313" key="2">
    <source>
        <dbReference type="Proteomes" id="UP000029538"/>
    </source>
</evidence>
<organism evidence="1 2">
    <name type="scientific">Prevotella disiens DNF00882</name>
    <dbReference type="NCBI Taxonomy" id="1401075"/>
    <lineage>
        <taxon>Bacteria</taxon>
        <taxon>Pseudomonadati</taxon>
        <taxon>Bacteroidota</taxon>
        <taxon>Bacteroidia</taxon>
        <taxon>Bacteroidales</taxon>
        <taxon>Prevotellaceae</taxon>
        <taxon>Prevotella</taxon>
    </lineage>
</organism>
<dbReference type="AlphaFoldDB" id="A0A096ACX9"/>
<comment type="caution">
    <text evidence="1">The sequence shown here is derived from an EMBL/GenBank/DDBJ whole genome shotgun (WGS) entry which is preliminary data.</text>
</comment>
<dbReference type="Proteomes" id="UP000029538">
    <property type="component" value="Unassembled WGS sequence"/>
</dbReference>
<evidence type="ECO:0000313" key="1">
    <source>
        <dbReference type="EMBL" id="KGF44396.1"/>
    </source>
</evidence>
<gene>
    <name evidence="1" type="ORF">HMPREF0654_12745</name>
</gene>
<protein>
    <submittedName>
        <fullName evidence="1">Uncharacterized protein</fullName>
    </submittedName>
</protein>
<dbReference type="EMBL" id="JRNR01000221">
    <property type="protein sequence ID" value="KGF44396.1"/>
    <property type="molecule type" value="Genomic_DNA"/>
</dbReference>
<name>A0A096ACX9_9BACT</name>
<reference evidence="1 2" key="1">
    <citation type="submission" date="2014-07" db="EMBL/GenBank/DDBJ databases">
        <authorList>
            <person name="McCorrison J."/>
            <person name="Sanka R."/>
            <person name="Torralba M."/>
            <person name="Gillis M."/>
            <person name="Haft D.H."/>
            <person name="Methe B."/>
            <person name="Sutton G."/>
            <person name="Nelson K.E."/>
        </authorList>
    </citation>
    <scope>NUCLEOTIDE SEQUENCE [LARGE SCALE GENOMIC DNA]</scope>
    <source>
        <strain evidence="1 2">DNF00882</strain>
    </source>
</reference>